<evidence type="ECO:0000313" key="13">
    <source>
        <dbReference type="EMBL" id="EDO61765.1"/>
    </source>
</evidence>
<dbReference type="Pfam" id="PF12631">
    <property type="entry name" value="MnmE_helical"/>
    <property type="match status" value="1"/>
</dbReference>
<dbReference type="OrthoDB" id="9805918at2"/>
<dbReference type="Gene3D" id="1.20.120.430">
    <property type="entry name" value="tRNA modification GTPase MnmE domain 2"/>
    <property type="match status" value="1"/>
</dbReference>
<dbReference type="AlphaFoldDB" id="A7VRT5"/>
<dbReference type="eggNOG" id="COG0486">
    <property type="taxonomic scope" value="Bacteria"/>
</dbReference>
<dbReference type="EC" id="3.6.-.-" evidence="10"/>
<dbReference type="InterPro" id="IPR006073">
    <property type="entry name" value="GTP-bd"/>
</dbReference>
<evidence type="ECO:0000313" key="16">
    <source>
        <dbReference type="Proteomes" id="UP000220611"/>
    </source>
</evidence>
<evidence type="ECO:0000256" key="1">
    <source>
        <dbReference type="ARBA" id="ARBA00011043"/>
    </source>
</evidence>
<evidence type="ECO:0000256" key="10">
    <source>
        <dbReference type="HAMAP-Rule" id="MF_00379"/>
    </source>
</evidence>
<comment type="caution">
    <text evidence="10">Lacks conserved residue(s) required for the propagation of feature annotation.</text>
</comment>
<dbReference type="InterPro" id="IPR025867">
    <property type="entry name" value="MnmE_helical"/>
</dbReference>
<dbReference type="SUPFAM" id="SSF52540">
    <property type="entry name" value="P-loop containing nucleoside triphosphate hydrolases"/>
    <property type="match status" value="1"/>
</dbReference>
<dbReference type="GO" id="GO:0046872">
    <property type="term" value="F:metal ion binding"/>
    <property type="evidence" value="ECO:0007669"/>
    <property type="project" value="UniProtKB-KW"/>
</dbReference>
<dbReference type="GO" id="GO:0042802">
    <property type="term" value="F:identical protein binding"/>
    <property type="evidence" value="ECO:0007669"/>
    <property type="project" value="UniProtKB-ARBA"/>
</dbReference>
<reference evidence="14 16" key="3">
    <citation type="submission" date="2017-07" db="EMBL/GenBank/DDBJ databases">
        <title>Prevalence of linear plasmids in Cutibacterium (Propionibacterium) acnes isolates obtained from prostatic tissue.</title>
        <authorList>
            <person name="Davidsson S."/>
            <person name="Carlsson J."/>
            <person name="Molling P."/>
            <person name="Andren O."/>
            <person name="Andersson S.-O."/>
            <person name="Brzuszkiewicz E."/>
            <person name="Poehlein A."/>
            <person name="Al-Zeer M."/>
            <person name="Brinkmann V."/>
            <person name="Scavenius C."/>
            <person name="Nazipi S."/>
            <person name="Soderquist B."/>
            <person name="Bruggemann H."/>
        </authorList>
    </citation>
    <scope>NUCLEOTIDE SEQUENCE [LARGE SCALE GENOMIC DNA]</scope>
    <source>
        <strain evidence="14 16">DSM 753</strain>
    </source>
</reference>
<dbReference type="Proteomes" id="UP000003490">
    <property type="component" value="Unassembled WGS sequence"/>
</dbReference>
<comment type="subunit">
    <text evidence="10">Homodimer. Heterotetramer of two MnmE and two MnmG subunits.</text>
</comment>
<feature type="binding site" evidence="10">
    <location>
        <position position="243"/>
    </location>
    <ligand>
        <name>Mg(2+)</name>
        <dbReference type="ChEBI" id="CHEBI:18420"/>
    </ligand>
</feature>
<feature type="binding site" evidence="10">
    <location>
        <position position="31"/>
    </location>
    <ligand>
        <name>(6S)-5-formyl-5,6,7,8-tetrahydrofolate</name>
        <dbReference type="ChEBI" id="CHEBI:57457"/>
    </ligand>
</feature>
<name>A7VRT5_9FIRM</name>
<dbReference type="GO" id="GO:0003924">
    <property type="term" value="F:GTPase activity"/>
    <property type="evidence" value="ECO:0007669"/>
    <property type="project" value="UniProtKB-UniRule"/>
</dbReference>
<gene>
    <name evidence="10 13" type="primary">trmE</name>
    <name evidence="10" type="synonym">mnmE</name>
    <name evidence="14" type="ORF">CH238_12930</name>
    <name evidence="13" type="ORF">CLOLEP_01269</name>
</gene>
<feature type="binding site" evidence="10">
    <location>
        <position position="260"/>
    </location>
    <ligand>
        <name>K(+)</name>
        <dbReference type="ChEBI" id="CHEBI:29103"/>
    </ligand>
</feature>
<comment type="function">
    <text evidence="10">Exhibits a very high intrinsic GTPase hydrolysis rate. Involved in the addition of a carboxymethylaminomethyl (cmnm) group at the wobble position (U34) of certain tRNAs, forming tRNA-cmnm(5)s(2)U34.</text>
</comment>
<evidence type="ECO:0000256" key="3">
    <source>
        <dbReference type="ARBA" id="ARBA00022694"/>
    </source>
</evidence>
<dbReference type="PANTHER" id="PTHR42714">
    <property type="entry name" value="TRNA MODIFICATION GTPASE GTPBP3"/>
    <property type="match status" value="1"/>
</dbReference>
<dbReference type="HAMAP" id="MF_00379">
    <property type="entry name" value="GTPase_MnmE"/>
    <property type="match status" value="1"/>
</dbReference>
<dbReference type="Proteomes" id="UP000220611">
    <property type="component" value="Unassembled WGS sequence"/>
</dbReference>
<evidence type="ECO:0000313" key="15">
    <source>
        <dbReference type="Proteomes" id="UP000003490"/>
    </source>
</evidence>
<sequence length="464" mass="49496">MEKNDSGRSSWENTIAAISTAQGVGGIGVIRVSGRDALAIGDRVFQSSGGKKLSQMKGYTAAYGRIRSNGEDIDEAVALVFRAPHSYTGEDVVEFSCHGGLYLTRRVLRAVLDGGASPAGPGEFTRRAFLNGKMGLTEAEAVMDMIGAKGRQAARTALAGRDGAIHKAIASVKDSLVFTAAHLSAWADYPEEDIPQVEEMELTARLKKAEAALERLLSQYDAGKAIREGLNTVIAGRPNVGKSTLMNLLSGCERSIVTELPGTTRDVVEETVLVGDVTLRLSDTAGIRSTEDLVEQIGVNRAKDRIQTADLVLAVFDASQELNEDDRNLLDSLQGVPSIAVINKTDLDAKIDVKYIKNKVKQIVFLVASEGKGLEDLQQALAELAGTSELEPSEGLLATERQQQAAKEALACVNEGLEALELGMTLDAVTVSIEGAVQALLELTGERASEAVVDQVFHRFCVGK</sequence>
<dbReference type="CDD" id="cd04164">
    <property type="entry name" value="trmE"/>
    <property type="match status" value="1"/>
</dbReference>
<feature type="binding site" evidence="10">
    <location>
        <begin position="283"/>
        <end position="286"/>
    </location>
    <ligand>
        <name>GTP</name>
        <dbReference type="ChEBI" id="CHEBI:37565"/>
    </ligand>
</feature>
<dbReference type="EMBL" id="NOXF01000013">
    <property type="protein sequence ID" value="PEQ23606.1"/>
    <property type="molecule type" value="Genomic_DNA"/>
</dbReference>
<keyword evidence="16" id="KW-1185">Reference proteome</keyword>
<keyword evidence="2 10" id="KW-0963">Cytoplasm</keyword>
<dbReference type="EMBL" id="ABCB02000017">
    <property type="protein sequence ID" value="EDO61765.1"/>
    <property type="molecule type" value="Genomic_DNA"/>
</dbReference>
<keyword evidence="9 10" id="KW-0342">GTP-binding</keyword>
<feature type="binding site" evidence="10">
    <location>
        <position position="239"/>
    </location>
    <ligand>
        <name>K(+)</name>
        <dbReference type="ChEBI" id="CHEBI:29103"/>
    </ligand>
</feature>
<feature type="binding site" evidence="10">
    <location>
        <position position="263"/>
    </location>
    <ligand>
        <name>K(+)</name>
        <dbReference type="ChEBI" id="CHEBI:29103"/>
    </ligand>
</feature>
<organism evidence="13 15">
    <name type="scientific">[Clostridium] leptum DSM 753</name>
    <dbReference type="NCBI Taxonomy" id="428125"/>
    <lineage>
        <taxon>Bacteria</taxon>
        <taxon>Bacillati</taxon>
        <taxon>Bacillota</taxon>
        <taxon>Clostridia</taxon>
        <taxon>Eubacteriales</taxon>
        <taxon>Oscillospiraceae</taxon>
        <taxon>Oscillospiraceae incertae sedis</taxon>
    </lineage>
</organism>
<dbReference type="NCBIfam" id="TIGR00231">
    <property type="entry name" value="small_GTP"/>
    <property type="match status" value="1"/>
</dbReference>
<dbReference type="Pfam" id="PF01926">
    <property type="entry name" value="MMR_HSR1"/>
    <property type="match status" value="1"/>
</dbReference>
<reference evidence="13 15" key="1">
    <citation type="submission" date="2007-08" db="EMBL/GenBank/DDBJ databases">
        <title>Draft genome sequence of Clostridium leptum (DSM 753).</title>
        <authorList>
            <person name="Sudarsanam P."/>
            <person name="Ley R."/>
            <person name="Guruge J."/>
            <person name="Turnbaugh P.J."/>
            <person name="Mahowald M."/>
            <person name="Liep D."/>
            <person name="Gordon J."/>
        </authorList>
    </citation>
    <scope>NUCLEOTIDE SEQUENCE [LARGE SCALE GENOMIC DNA]</scope>
    <source>
        <strain evidence="13 15">DSM 753</strain>
    </source>
</reference>
<feature type="domain" description="TrmE-type G" evidence="12">
    <location>
        <begin position="229"/>
        <end position="386"/>
    </location>
</feature>
<protein>
    <recommendedName>
        <fullName evidence="10">tRNA modification GTPase MnmE</fullName>
        <ecNumber evidence="10">3.6.-.-</ecNumber>
    </recommendedName>
</protein>
<dbReference type="PANTHER" id="PTHR42714:SF2">
    <property type="entry name" value="TRNA MODIFICATION GTPASE GTPBP3, MITOCHONDRIAL"/>
    <property type="match status" value="1"/>
</dbReference>
<keyword evidence="7 10" id="KW-0460">Magnesium</keyword>
<dbReference type="GO" id="GO:0005829">
    <property type="term" value="C:cytosol"/>
    <property type="evidence" value="ECO:0007669"/>
    <property type="project" value="TreeGrafter"/>
</dbReference>
<dbReference type="InterPro" id="IPR027417">
    <property type="entry name" value="P-loop_NTPase"/>
</dbReference>
<dbReference type="GO" id="GO:0002098">
    <property type="term" value="P:tRNA wobble uridine modification"/>
    <property type="evidence" value="ECO:0007669"/>
    <property type="project" value="TreeGrafter"/>
</dbReference>
<dbReference type="FunFam" id="3.40.50.300:FF:001376">
    <property type="entry name" value="tRNA modification GTPase MnmE"/>
    <property type="match status" value="1"/>
</dbReference>
<feature type="binding site" evidence="10">
    <location>
        <begin position="258"/>
        <end position="264"/>
    </location>
    <ligand>
        <name>GTP</name>
        <dbReference type="ChEBI" id="CHEBI:37565"/>
    </ligand>
</feature>
<dbReference type="FunFam" id="3.30.1360.120:FF:000003">
    <property type="entry name" value="tRNA modification GTPase MnmE"/>
    <property type="match status" value="1"/>
</dbReference>
<dbReference type="Pfam" id="PF10396">
    <property type="entry name" value="TrmE_N"/>
    <property type="match status" value="1"/>
</dbReference>
<proteinExistence type="inferred from homology"/>
<dbReference type="InterPro" id="IPR027368">
    <property type="entry name" value="MnmE_dom2"/>
</dbReference>
<evidence type="ECO:0000256" key="4">
    <source>
        <dbReference type="ARBA" id="ARBA00022723"/>
    </source>
</evidence>
<dbReference type="CDD" id="cd14858">
    <property type="entry name" value="TrmE_N"/>
    <property type="match status" value="1"/>
</dbReference>
<dbReference type="HOGENOM" id="CLU_019624_4_1_9"/>
<dbReference type="InterPro" id="IPR004520">
    <property type="entry name" value="GTPase_MnmE"/>
</dbReference>
<comment type="similarity">
    <text evidence="1 10 11">Belongs to the TRAFAC class TrmE-Era-EngA-EngB-Septin-like GTPase superfamily. TrmE GTPase family.</text>
</comment>
<accession>A7VRT5</accession>
<keyword evidence="6 10" id="KW-0378">Hydrolase</keyword>
<evidence type="ECO:0000256" key="11">
    <source>
        <dbReference type="RuleBase" id="RU003313"/>
    </source>
</evidence>
<feature type="binding site" evidence="10">
    <location>
        <position position="464"/>
    </location>
    <ligand>
        <name>(6S)-5-formyl-5,6,7,8-tetrahydrofolate</name>
        <dbReference type="ChEBI" id="CHEBI:57457"/>
    </ligand>
</feature>
<dbReference type="InterPro" id="IPR005225">
    <property type="entry name" value="Small_GTP-bd"/>
</dbReference>
<dbReference type="PROSITE" id="PS51709">
    <property type="entry name" value="G_TRME"/>
    <property type="match status" value="1"/>
</dbReference>
<feature type="binding site" evidence="10">
    <location>
        <begin position="239"/>
        <end position="244"/>
    </location>
    <ligand>
        <name>GTP</name>
        <dbReference type="ChEBI" id="CHEBI:37565"/>
    </ligand>
</feature>
<evidence type="ECO:0000256" key="8">
    <source>
        <dbReference type="ARBA" id="ARBA00022958"/>
    </source>
</evidence>
<comment type="caution">
    <text evidence="13">The sequence shown here is derived from an EMBL/GenBank/DDBJ whole genome shotgun (WGS) entry which is preliminary data.</text>
</comment>
<dbReference type="InterPro" id="IPR031168">
    <property type="entry name" value="G_TrmE"/>
</dbReference>
<feature type="binding site" evidence="10">
    <location>
        <position position="94"/>
    </location>
    <ligand>
        <name>(6S)-5-formyl-5,6,7,8-tetrahydrofolate</name>
        <dbReference type="ChEBI" id="CHEBI:57457"/>
    </ligand>
</feature>
<feature type="binding site" evidence="10">
    <location>
        <position position="264"/>
    </location>
    <ligand>
        <name>Mg(2+)</name>
        <dbReference type="ChEBI" id="CHEBI:18420"/>
    </ligand>
</feature>
<evidence type="ECO:0000256" key="9">
    <source>
        <dbReference type="ARBA" id="ARBA00023134"/>
    </source>
</evidence>
<keyword evidence="3 10" id="KW-0819">tRNA processing</keyword>
<reference evidence="13 15" key="2">
    <citation type="submission" date="2007-08" db="EMBL/GenBank/DDBJ databases">
        <authorList>
            <person name="Fulton L."/>
            <person name="Clifton S."/>
            <person name="Fulton B."/>
            <person name="Xu J."/>
            <person name="Minx P."/>
            <person name="Pepin K.H."/>
            <person name="Johnson M."/>
            <person name="Thiruvilangam P."/>
            <person name="Bhonagiri V."/>
            <person name="Nash W.E."/>
            <person name="Wang C."/>
            <person name="Mardis E.R."/>
            <person name="Wilson R.K."/>
        </authorList>
    </citation>
    <scope>NUCLEOTIDE SEQUENCE [LARGE SCALE GENOMIC DNA]</scope>
    <source>
        <strain evidence="13 15">DSM 753</strain>
    </source>
</reference>
<evidence type="ECO:0000256" key="7">
    <source>
        <dbReference type="ARBA" id="ARBA00022842"/>
    </source>
</evidence>
<dbReference type="GO" id="GO:0030488">
    <property type="term" value="P:tRNA methylation"/>
    <property type="evidence" value="ECO:0007669"/>
    <property type="project" value="TreeGrafter"/>
</dbReference>
<dbReference type="NCBIfam" id="TIGR00450">
    <property type="entry name" value="mnmE_trmE_thdF"/>
    <property type="match status" value="1"/>
</dbReference>
<feature type="binding site" evidence="10">
    <location>
        <position position="133"/>
    </location>
    <ligand>
        <name>(6S)-5-formyl-5,6,7,8-tetrahydrofolate</name>
        <dbReference type="ChEBI" id="CHEBI:57457"/>
    </ligand>
</feature>
<dbReference type="InterPro" id="IPR027266">
    <property type="entry name" value="TrmE/GcvT-like"/>
</dbReference>
<evidence type="ECO:0000256" key="5">
    <source>
        <dbReference type="ARBA" id="ARBA00022741"/>
    </source>
</evidence>
<comment type="cofactor">
    <cofactor evidence="10">
        <name>K(+)</name>
        <dbReference type="ChEBI" id="CHEBI:29103"/>
    </cofactor>
    <text evidence="10">Binds 1 potassium ion per subunit.</text>
</comment>
<comment type="subcellular location">
    <subcellularLocation>
        <location evidence="10">Cytoplasm</location>
    </subcellularLocation>
</comment>
<keyword evidence="8 10" id="KW-0630">Potassium</keyword>
<evidence type="ECO:0000256" key="2">
    <source>
        <dbReference type="ARBA" id="ARBA00022490"/>
    </source>
</evidence>
<evidence type="ECO:0000256" key="6">
    <source>
        <dbReference type="ARBA" id="ARBA00022801"/>
    </source>
</evidence>
<keyword evidence="5 10" id="KW-0547">Nucleotide-binding</keyword>
<feature type="binding site" evidence="10">
    <location>
        <position position="258"/>
    </location>
    <ligand>
        <name>K(+)</name>
        <dbReference type="ChEBI" id="CHEBI:29103"/>
    </ligand>
</feature>
<dbReference type="GO" id="GO:0005525">
    <property type="term" value="F:GTP binding"/>
    <property type="evidence" value="ECO:0007669"/>
    <property type="project" value="UniProtKB-UniRule"/>
</dbReference>
<dbReference type="Gene3D" id="3.30.1360.120">
    <property type="entry name" value="Probable tRNA modification gtpase trme, domain 1"/>
    <property type="match status" value="1"/>
</dbReference>
<dbReference type="Gene3D" id="3.40.50.300">
    <property type="entry name" value="P-loop containing nucleotide triphosphate hydrolases"/>
    <property type="match status" value="1"/>
</dbReference>
<evidence type="ECO:0000313" key="14">
    <source>
        <dbReference type="EMBL" id="PEQ23606.1"/>
    </source>
</evidence>
<dbReference type="InterPro" id="IPR018948">
    <property type="entry name" value="GTP-bd_TrmE_N"/>
</dbReference>
<keyword evidence="4 10" id="KW-0479">Metal-binding</keyword>
<evidence type="ECO:0000259" key="12">
    <source>
        <dbReference type="PROSITE" id="PS51709"/>
    </source>
</evidence>